<proteinExistence type="predicted"/>
<keyword evidence="1" id="KW-0812">Transmembrane</keyword>
<dbReference type="EMBL" id="DXBN01000246">
    <property type="protein sequence ID" value="HIZ54370.1"/>
    <property type="molecule type" value="Genomic_DNA"/>
</dbReference>
<accession>A0A9D2F8D4</accession>
<dbReference type="PANTHER" id="PTHR35813:SF1">
    <property type="entry name" value="INNER MEMBRANE PROTEIN YBAN"/>
    <property type="match status" value="1"/>
</dbReference>
<organism evidence="2 3">
    <name type="scientific">Candidatus Enterococcus avicola</name>
    <dbReference type="NCBI Taxonomy" id="2838561"/>
    <lineage>
        <taxon>Bacteria</taxon>
        <taxon>Bacillati</taxon>
        <taxon>Bacillota</taxon>
        <taxon>Bacilli</taxon>
        <taxon>Lactobacillales</taxon>
        <taxon>Enterococcaceae</taxon>
        <taxon>Enterococcus</taxon>
    </lineage>
</organism>
<evidence type="ECO:0000313" key="2">
    <source>
        <dbReference type="EMBL" id="HIZ54370.1"/>
    </source>
</evidence>
<comment type="caution">
    <text evidence="2">The sequence shown here is derived from an EMBL/GenBank/DDBJ whole genome shotgun (WGS) entry which is preliminary data.</text>
</comment>
<dbReference type="GO" id="GO:0005886">
    <property type="term" value="C:plasma membrane"/>
    <property type="evidence" value="ECO:0007669"/>
    <property type="project" value="TreeGrafter"/>
</dbReference>
<reference evidence="2" key="2">
    <citation type="submission" date="2021-04" db="EMBL/GenBank/DDBJ databases">
        <authorList>
            <person name="Gilroy R."/>
        </authorList>
    </citation>
    <scope>NUCLEOTIDE SEQUENCE</scope>
    <source>
        <strain evidence="2">CHK172-16539</strain>
    </source>
</reference>
<dbReference type="PANTHER" id="PTHR35813">
    <property type="entry name" value="INNER MEMBRANE PROTEIN YBAN"/>
    <property type="match status" value="1"/>
</dbReference>
<dbReference type="InterPro" id="IPR007401">
    <property type="entry name" value="DUF454"/>
</dbReference>
<keyword evidence="1" id="KW-1133">Transmembrane helix</keyword>
<feature type="transmembrane region" description="Helical" evidence="1">
    <location>
        <begin position="20"/>
        <end position="51"/>
    </location>
</feature>
<protein>
    <submittedName>
        <fullName evidence="2">YbaN family protein</fullName>
    </submittedName>
</protein>
<evidence type="ECO:0000256" key="1">
    <source>
        <dbReference type="SAM" id="Phobius"/>
    </source>
</evidence>
<keyword evidence="1" id="KW-0472">Membrane</keyword>
<dbReference type="Pfam" id="PF04304">
    <property type="entry name" value="DUF454"/>
    <property type="match status" value="1"/>
</dbReference>
<gene>
    <name evidence="2" type="ORF">IAA20_10575</name>
</gene>
<reference evidence="2" key="1">
    <citation type="journal article" date="2021" name="PeerJ">
        <title>Extensive microbial diversity within the chicken gut microbiome revealed by metagenomics and culture.</title>
        <authorList>
            <person name="Gilroy R."/>
            <person name="Ravi A."/>
            <person name="Getino M."/>
            <person name="Pursley I."/>
            <person name="Horton D.L."/>
            <person name="Alikhan N.F."/>
            <person name="Baker D."/>
            <person name="Gharbi K."/>
            <person name="Hall N."/>
            <person name="Watson M."/>
            <person name="Adriaenssens E.M."/>
            <person name="Foster-Nyarko E."/>
            <person name="Jarju S."/>
            <person name="Secka A."/>
            <person name="Antonio M."/>
            <person name="Oren A."/>
            <person name="Chaudhuri R.R."/>
            <person name="La Ragione R."/>
            <person name="Hildebrand F."/>
            <person name="Pallen M.J."/>
        </authorList>
    </citation>
    <scope>NUCLEOTIDE SEQUENCE</scope>
    <source>
        <strain evidence="2">CHK172-16539</strain>
    </source>
</reference>
<name>A0A9D2F8D4_9ENTE</name>
<feature type="transmembrane region" description="Helical" evidence="1">
    <location>
        <begin position="85"/>
        <end position="104"/>
    </location>
</feature>
<feature type="transmembrane region" description="Helical" evidence="1">
    <location>
        <begin position="110"/>
        <end position="127"/>
    </location>
</feature>
<dbReference type="Proteomes" id="UP000824063">
    <property type="component" value="Unassembled WGS sequence"/>
</dbReference>
<sequence>MLEGDRKDGWGLKKIFYLSIAGVAFALGTIGVFVPFIPTTGFYVLTSFCLLRSSEKRYNQFVQSKYYQSYVVDIFIRKNISTRGLIRMFLLMGVVFALPIVIVSSIFLKGFLFAIYLAHVIGLTWYLKFHPKKKTLTKGVFSEER</sequence>
<dbReference type="AlphaFoldDB" id="A0A9D2F8D4"/>
<evidence type="ECO:0000313" key="3">
    <source>
        <dbReference type="Proteomes" id="UP000824063"/>
    </source>
</evidence>